<dbReference type="SUPFAM" id="SSF55073">
    <property type="entry name" value="Nucleotide cyclase"/>
    <property type="match status" value="1"/>
</dbReference>
<dbReference type="PANTHER" id="PTHR44757:SF2">
    <property type="entry name" value="BIOFILM ARCHITECTURE MAINTENANCE PROTEIN MBAA"/>
    <property type="match status" value="1"/>
</dbReference>
<dbReference type="AlphaFoldDB" id="A0AAN1XTN4"/>
<dbReference type="InterPro" id="IPR029787">
    <property type="entry name" value="Nucleotide_cyclase"/>
</dbReference>
<dbReference type="EMBL" id="AP025523">
    <property type="protein sequence ID" value="BDE05450.1"/>
    <property type="molecule type" value="Genomic_DNA"/>
</dbReference>
<gene>
    <name evidence="3" type="ORF">WPS_07260</name>
</gene>
<dbReference type="InterPro" id="IPR043128">
    <property type="entry name" value="Rev_trsase/Diguanyl_cyclase"/>
</dbReference>
<dbReference type="InterPro" id="IPR035919">
    <property type="entry name" value="EAL_sf"/>
</dbReference>
<reference evidence="3 4" key="1">
    <citation type="journal article" date="2022" name="ISME Commun">
        <title>Vulcanimicrobium alpinus gen. nov. sp. nov., the first cultivated representative of the candidate phylum 'Eremiobacterota', is a metabolically versatile aerobic anoxygenic phototroph.</title>
        <authorList>
            <person name="Yabe S."/>
            <person name="Muto K."/>
            <person name="Abe K."/>
            <person name="Yokota A."/>
            <person name="Staudigel H."/>
            <person name="Tebo B.M."/>
        </authorList>
    </citation>
    <scope>NUCLEOTIDE SEQUENCE [LARGE SCALE GENOMIC DNA]</scope>
    <source>
        <strain evidence="3 4">WC8-2</strain>
    </source>
</reference>
<dbReference type="PROSITE" id="PS50887">
    <property type="entry name" value="GGDEF"/>
    <property type="match status" value="1"/>
</dbReference>
<dbReference type="CDD" id="cd01949">
    <property type="entry name" value="GGDEF"/>
    <property type="match status" value="1"/>
</dbReference>
<evidence type="ECO:0000313" key="4">
    <source>
        <dbReference type="Proteomes" id="UP001317532"/>
    </source>
</evidence>
<dbReference type="Pfam" id="PF00990">
    <property type="entry name" value="GGDEF"/>
    <property type="match status" value="1"/>
</dbReference>
<evidence type="ECO:0000313" key="3">
    <source>
        <dbReference type="EMBL" id="BDE05450.1"/>
    </source>
</evidence>
<feature type="domain" description="EAL" evidence="1">
    <location>
        <begin position="306"/>
        <end position="559"/>
    </location>
</feature>
<dbReference type="Gene3D" id="3.30.70.270">
    <property type="match status" value="1"/>
</dbReference>
<name>A0AAN1XTN4_UNVUL</name>
<proteinExistence type="predicted"/>
<dbReference type="SMART" id="SM00052">
    <property type="entry name" value="EAL"/>
    <property type="match status" value="1"/>
</dbReference>
<protein>
    <submittedName>
        <fullName evidence="3">Uncharacterized protein</fullName>
    </submittedName>
</protein>
<sequence>MNVDDPQIAHLVDLFDAAIESSRPQAELMRVVLSAALPLAGGDLAVVCGPDGETVAAAPADAEHEEDAKALARIACRSLQQETTSDEFYIAHLAVNPPYVLAVRWARGQRSRPDICHAVATACARLLVRDETVAPREIGIDPLTGLPSRSATLRYLDDAMHAAERINSRVGVIFIDLDGFKAVNDTFGHARGDKALIEAAQQMREAVRRGDLVGRIGGDEFVAVLGVVDNEAEMAEAAQRFLERIHLRIEEDGLVREVRASIGISVYPQDGGSPDVLLQHADEAMYAAKQSGGRAVCWYRDGVGQELRARREMRERLLTVDGDRDFLVCWQPIVESATLRVVGAEALVRWRHPSRGWLAPRTFLEAGGPTLAPTIDNWMIGAVERTLRTMHAELPELRLHVNIGTTEESICLELERILSEFSPGGRSIAIEVSEALAQNDPDAAIAFLRRLRAKGAVVGLDGFGSHPMSLESLALLPLDFLKIGRRITQSAAYDPRYERVARAAISVAQALGVEPIADGVESREQACWLSENGVGQLQGYFLAQPMTSPDFADWLKWSNATQAAVGW</sequence>
<feature type="domain" description="GGDEF" evidence="2">
    <location>
        <begin position="168"/>
        <end position="301"/>
    </location>
</feature>
<dbReference type="InterPro" id="IPR000160">
    <property type="entry name" value="GGDEF_dom"/>
</dbReference>
<accession>A0AAN1XTN4</accession>
<dbReference type="Proteomes" id="UP001317532">
    <property type="component" value="Chromosome"/>
</dbReference>
<dbReference type="KEGG" id="vab:WPS_07260"/>
<keyword evidence="4" id="KW-1185">Reference proteome</keyword>
<organism evidence="3 4">
    <name type="scientific">Vulcanimicrobium alpinum</name>
    <dbReference type="NCBI Taxonomy" id="3016050"/>
    <lineage>
        <taxon>Bacteria</taxon>
        <taxon>Bacillati</taxon>
        <taxon>Vulcanimicrobiota</taxon>
        <taxon>Vulcanimicrobiia</taxon>
        <taxon>Vulcanimicrobiales</taxon>
        <taxon>Vulcanimicrobiaceae</taxon>
        <taxon>Vulcanimicrobium</taxon>
    </lineage>
</organism>
<dbReference type="SUPFAM" id="SSF141868">
    <property type="entry name" value="EAL domain-like"/>
    <property type="match status" value="1"/>
</dbReference>
<dbReference type="Pfam" id="PF00563">
    <property type="entry name" value="EAL"/>
    <property type="match status" value="1"/>
</dbReference>
<evidence type="ECO:0000259" key="2">
    <source>
        <dbReference type="PROSITE" id="PS50887"/>
    </source>
</evidence>
<evidence type="ECO:0000259" key="1">
    <source>
        <dbReference type="PROSITE" id="PS50883"/>
    </source>
</evidence>
<dbReference type="CDD" id="cd01948">
    <property type="entry name" value="EAL"/>
    <property type="match status" value="1"/>
</dbReference>
<dbReference type="PROSITE" id="PS50883">
    <property type="entry name" value="EAL"/>
    <property type="match status" value="1"/>
</dbReference>
<dbReference type="NCBIfam" id="TIGR00254">
    <property type="entry name" value="GGDEF"/>
    <property type="match status" value="1"/>
</dbReference>
<dbReference type="PANTHER" id="PTHR44757">
    <property type="entry name" value="DIGUANYLATE CYCLASE DGCP"/>
    <property type="match status" value="1"/>
</dbReference>
<dbReference type="InterPro" id="IPR052155">
    <property type="entry name" value="Biofilm_reg_signaling"/>
</dbReference>
<dbReference type="Gene3D" id="3.20.20.450">
    <property type="entry name" value="EAL domain"/>
    <property type="match status" value="1"/>
</dbReference>
<dbReference type="SMART" id="SM00267">
    <property type="entry name" value="GGDEF"/>
    <property type="match status" value="1"/>
</dbReference>
<dbReference type="InterPro" id="IPR001633">
    <property type="entry name" value="EAL_dom"/>
</dbReference>